<feature type="signal peptide" evidence="1">
    <location>
        <begin position="1"/>
        <end position="22"/>
    </location>
</feature>
<evidence type="ECO:0000256" key="1">
    <source>
        <dbReference type="SAM" id="SignalP"/>
    </source>
</evidence>
<dbReference type="EMBL" id="JARXRN010000020">
    <property type="protein sequence ID" value="MDH5829836.1"/>
    <property type="molecule type" value="Genomic_DNA"/>
</dbReference>
<proteinExistence type="predicted"/>
<protein>
    <submittedName>
        <fullName evidence="2">Uncharacterized protein</fullName>
    </submittedName>
</protein>
<evidence type="ECO:0000313" key="2">
    <source>
        <dbReference type="EMBL" id="MDH5829836.1"/>
    </source>
</evidence>
<gene>
    <name evidence="2" type="ORF">QFW80_04800</name>
</gene>
<keyword evidence="3" id="KW-1185">Reference proteome</keyword>
<dbReference type="Proteomes" id="UP001156831">
    <property type="component" value="Unassembled WGS sequence"/>
</dbReference>
<dbReference type="RefSeq" id="WP_280600215.1">
    <property type="nucleotide sequence ID" value="NZ_JARXRN010000020.1"/>
</dbReference>
<comment type="caution">
    <text evidence="2">The sequence shown here is derived from an EMBL/GenBank/DDBJ whole genome shotgun (WGS) entry which is preliminary data.</text>
</comment>
<keyword evidence="1" id="KW-0732">Signal</keyword>
<reference evidence="2 3" key="1">
    <citation type="submission" date="2023-04" db="EMBL/GenBank/DDBJ databases">
        <title>Luteimonas sp. M1R5S18.</title>
        <authorList>
            <person name="Sun J.-Q."/>
        </authorList>
    </citation>
    <scope>NUCLEOTIDE SEQUENCE [LARGE SCALE GENOMIC DNA]</scope>
    <source>
        <strain evidence="2 3">M1R5S18</strain>
    </source>
</reference>
<feature type="chain" id="PRO_5047058384" evidence="1">
    <location>
        <begin position="23"/>
        <end position="160"/>
    </location>
</feature>
<accession>A0ABT6JIF4</accession>
<evidence type="ECO:0000313" key="3">
    <source>
        <dbReference type="Proteomes" id="UP001156831"/>
    </source>
</evidence>
<sequence length="160" mass="17491">MPFHARLALCAALMLSTLPAARAVAEDAAVASRLDARGIKYEVDEDGDYRVTYNYAEEGRTQLVFVSGRTESIGGFRVREVFAPAAWVDKDRVDGARALALLEDSRRQKIGAWEIGGDALYFVIKLPDNVDAAQLEAAMDIAAEVADNKEIELSGDRDEL</sequence>
<organism evidence="2 3">
    <name type="scientific">Luteimonas rhizosphaericola</name>
    <dbReference type="NCBI Taxonomy" id="3042024"/>
    <lineage>
        <taxon>Bacteria</taxon>
        <taxon>Pseudomonadati</taxon>
        <taxon>Pseudomonadota</taxon>
        <taxon>Gammaproteobacteria</taxon>
        <taxon>Lysobacterales</taxon>
        <taxon>Lysobacteraceae</taxon>
        <taxon>Luteimonas</taxon>
    </lineage>
</organism>
<name>A0ABT6JIF4_9GAMM</name>